<dbReference type="GO" id="GO:0005524">
    <property type="term" value="F:ATP binding"/>
    <property type="evidence" value="ECO:0007669"/>
    <property type="project" value="InterPro"/>
</dbReference>
<dbReference type="SUPFAM" id="SSF140990">
    <property type="entry name" value="FtsH protease domain-like"/>
    <property type="match status" value="1"/>
</dbReference>
<reference evidence="2" key="1">
    <citation type="journal article" date="2020" name="bioRxiv">
        <title>Comparative genomics of Chlamydomonas.</title>
        <authorList>
            <person name="Craig R.J."/>
            <person name="Hasan A.R."/>
            <person name="Ness R.W."/>
            <person name="Keightley P.D."/>
        </authorList>
    </citation>
    <scope>NUCLEOTIDE SEQUENCE</scope>
    <source>
        <strain evidence="2">CCAP 11/70</strain>
    </source>
</reference>
<proteinExistence type="predicted"/>
<dbReference type="GO" id="GO:0006508">
    <property type="term" value="P:proteolysis"/>
    <property type="evidence" value="ECO:0007669"/>
    <property type="project" value="InterPro"/>
</dbReference>
<dbReference type="EMBL" id="JAEHOE010000018">
    <property type="protein sequence ID" value="KAG2496576.1"/>
    <property type="molecule type" value="Genomic_DNA"/>
</dbReference>
<gene>
    <name evidence="2" type="ORF">HYH03_005398</name>
</gene>
<organism evidence="2 3">
    <name type="scientific">Edaphochlamys debaryana</name>
    <dbReference type="NCBI Taxonomy" id="47281"/>
    <lineage>
        <taxon>Eukaryota</taxon>
        <taxon>Viridiplantae</taxon>
        <taxon>Chlorophyta</taxon>
        <taxon>core chlorophytes</taxon>
        <taxon>Chlorophyceae</taxon>
        <taxon>CS clade</taxon>
        <taxon>Chlamydomonadales</taxon>
        <taxon>Chlamydomonadales incertae sedis</taxon>
        <taxon>Edaphochlamys</taxon>
    </lineage>
</organism>
<dbReference type="PANTHER" id="PTHR33471">
    <property type="entry name" value="ATP-DEPENDENT ZINC METALLOPROTEASE-RELATED"/>
    <property type="match status" value="1"/>
</dbReference>
<feature type="region of interest" description="Disordered" evidence="1">
    <location>
        <begin position="1"/>
        <end position="38"/>
    </location>
</feature>
<sequence length="407" mass="43162">MSRYALQRSWRLETSAPQRRRAQSGLPAPHAAVPVAPAWGRPASRPYARIIAAAAADASPAAGSIDESIFEPVEVQPAAAPAPAPRGPDDPPDLPALIRLLDEHFAAASAADMDGDPVAELKAEEAATRLIERGRELGLVRGFGTARQLPKRLYTIDELKLNKVEPEMLLSPKDASLIGVRNQARIAAAAGLAAAAWNGHWDTSSILLALAGGIGVLVADQVANGGGGEALLVDSLGRVLVRNYGPRVAYHEAGHLLVAYLLGLLPRAYTLSSLDAFLRYRALNVQAGTRFCDAGFQAEVRSGKLKASSLERFSCVALAGVLTEYLRFGRAEGGLGDVLQLDTMFRALQFSQKKADGEVRWAVLNCAALLRRHAALHDQLAAAMVAGASVGQCVLLLEERLAGVEDI</sequence>
<dbReference type="Gene3D" id="1.20.58.760">
    <property type="entry name" value="Peptidase M41"/>
    <property type="match status" value="1"/>
</dbReference>
<dbReference type="GO" id="GO:0004176">
    <property type="term" value="F:ATP-dependent peptidase activity"/>
    <property type="evidence" value="ECO:0007669"/>
    <property type="project" value="InterPro"/>
</dbReference>
<dbReference type="GO" id="GO:0004222">
    <property type="term" value="F:metalloendopeptidase activity"/>
    <property type="evidence" value="ECO:0007669"/>
    <property type="project" value="InterPro"/>
</dbReference>
<evidence type="ECO:0000256" key="1">
    <source>
        <dbReference type="SAM" id="MobiDB-lite"/>
    </source>
</evidence>
<accession>A0A835Y5V4</accession>
<dbReference type="Proteomes" id="UP000612055">
    <property type="component" value="Unassembled WGS sequence"/>
</dbReference>
<dbReference type="AlphaFoldDB" id="A0A835Y5V4"/>
<keyword evidence="3" id="KW-1185">Reference proteome</keyword>
<dbReference type="InterPro" id="IPR037219">
    <property type="entry name" value="Peptidase_M41-like"/>
</dbReference>
<dbReference type="PANTHER" id="PTHR33471:SF1">
    <property type="entry name" value="OS01G0382700 PROTEIN"/>
    <property type="match status" value="1"/>
</dbReference>
<protein>
    <submittedName>
        <fullName evidence="2">Uncharacterized protein</fullName>
    </submittedName>
</protein>
<evidence type="ECO:0000313" key="2">
    <source>
        <dbReference type="EMBL" id="KAG2496576.1"/>
    </source>
</evidence>
<name>A0A835Y5V4_9CHLO</name>
<evidence type="ECO:0000313" key="3">
    <source>
        <dbReference type="Proteomes" id="UP000612055"/>
    </source>
</evidence>
<comment type="caution">
    <text evidence="2">The sequence shown here is derived from an EMBL/GenBank/DDBJ whole genome shotgun (WGS) entry which is preliminary data.</text>
</comment>
<feature type="compositionally biased region" description="Low complexity" evidence="1">
    <location>
        <begin position="27"/>
        <end position="38"/>
    </location>
</feature>
<dbReference type="OrthoDB" id="66620at2759"/>